<sequence length="113" mass="11953">MDDSEFPDSDETRIYPVDETVETSSKADRLTSTTASSSRSCCAGDEKISPLVVRAVVKPAKEISNQPAVFKPASVNDGSSCSAQDVRRSSEAVANAKIKQLSAFIPASVNGRS</sequence>
<evidence type="ECO:0000313" key="2">
    <source>
        <dbReference type="Proteomes" id="UP000887574"/>
    </source>
</evidence>
<proteinExistence type="predicted"/>
<keyword evidence="2" id="KW-1185">Reference proteome</keyword>
<dbReference type="Proteomes" id="UP000887574">
    <property type="component" value="Unplaced"/>
</dbReference>
<dbReference type="AlphaFoldDB" id="A0A915ETS0"/>
<feature type="region of interest" description="Disordered" evidence="1">
    <location>
        <begin position="1"/>
        <end position="42"/>
    </location>
</feature>
<evidence type="ECO:0000313" key="3">
    <source>
        <dbReference type="WBParaSite" id="jg9436"/>
    </source>
</evidence>
<dbReference type="WBParaSite" id="jg9436">
    <property type="protein sequence ID" value="jg9436"/>
    <property type="gene ID" value="jg9436"/>
</dbReference>
<evidence type="ECO:0000256" key="1">
    <source>
        <dbReference type="SAM" id="MobiDB-lite"/>
    </source>
</evidence>
<accession>A0A915ETS0</accession>
<organism evidence="2 3">
    <name type="scientific">Ditylenchus dipsaci</name>
    <dbReference type="NCBI Taxonomy" id="166011"/>
    <lineage>
        <taxon>Eukaryota</taxon>
        <taxon>Metazoa</taxon>
        <taxon>Ecdysozoa</taxon>
        <taxon>Nematoda</taxon>
        <taxon>Chromadorea</taxon>
        <taxon>Rhabditida</taxon>
        <taxon>Tylenchina</taxon>
        <taxon>Tylenchomorpha</taxon>
        <taxon>Sphaerularioidea</taxon>
        <taxon>Anguinidae</taxon>
        <taxon>Anguininae</taxon>
        <taxon>Ditylenchus</taxon>
    </lineage>
</organism>
<name>A0A915ETS0_9BILA</name>
<protein>
    <submittedName>
        <fullName evidence="3">Uncharacterized protein</fullName>
    </submittedName>
</protein>
<feature type="compositionally biased region" description="Low complexity" evidence="1">
    <location>
        <begin position="31"/>
        <end position="42"/>
    </location>
</feature>
<reference evidence="3" key="1">
    <citation type="submission" date="2022-11" db="UniProtKB">
        <authorList>
            <consortium name="WormBaseParasite"/>
        </authorList>
    </citation>
    <scope>IDENTIFICATION</scope>
</reference>